<dbReference type="AlphaFoldDB" id="A0A9D4ZQD4"/>
<keyword evidence="5 6" id="KW-0472">Membrane</keyword>
<dbReference type="EMBL" id="JABFUD020000004">
    <property type="protein sequence ID" value="KAI5081295.1"/>
    <property type="molecule type" value="Genomic_DNA"/>
</dbReference>
<dbReference type="InterPro" id="IPR003388">
    <property type="entry name" value="Reticulon"/>
</dbReference>
<comment type="subcellular location">
    <subcellularLocation>
        <location evidence="1 6">Endoplasmic reticulum membrane</location>
        <topology evidence="1 6">Multi-pass membrane protein</topology>
    </subcellularLocation>
</comment>
<feature type="domain" description="Reticulon" evidence="7">
    <location>
        <begin position="64"/>
        <end position="250"/>
    </location>
</feature>
<feature type="transmembrane region" description="Helical" evidence="6">
    <location>
        <begin position="101"/>
        <end position="122"/>
    </location>
</feature>
<protein>
    <recommendedName>
        <fullName evidence="6">Reticulon-like protein</fullName>
    </recommendedName>
</protein>
<dbReference type="PANTHER" id="PTHR10994">
    <property type="entry name" value="RETICULON"/>
    <property type="match status" value="1"/>
</dbReference>
<keyword evidence="10" id="KW-1185">Reference proteome</keyword>
<proteinExistence type="predicted"/>
<evidence type="ECO:0000256" key="4">
    <source>
        <dbReference type="ARBA" id="ARBA00022989"/>
    </source>
</evidence>
<keyword evidence="3 6" id="KW-0256">Endoplasmic reticulum</keyword>
<evidence type="ECO:0000259" key="7">
    <source>
        <dbReference type="PROSITE" id="PS50845"/>
    </source>
</evidence>
<dbReference type="OrthoDB" id="567788at2759"/>
<gene>
    <name evidence="8" type="ORF">GOP47_0003791</name>
    <name evidence="9" type="ORF">GOP47_0004478</name>
</gene>
<dbReference type="InterPro" id="IPR045064">
    <property type="entry name" value="Reticulon-like"/>
</dbReference>
<dbReference type="Pfam" id="PF02453">
    <property type="entry name" value="Reticulon"/>
    <property type="match status" value="1"/>
</dbReference>
<name>A0A9D4ZQD4_ADICA</name>
<reference evidence="9" key="1">
    <citation type="submission" date="2021-01" db="EMBL/GenBank/DDBJ databases">
        <title>Adiantum capillus-veneris genome.</title>
        <authorList>
            <person name="Fang Y."/>
            <person name="Liao Q."/>
        </authorList>
    </citation>
    <scope>NUCLEOTIDE SEQUENCE</scope>
    <source>
        <strain evidence="9">H3</strain>
        <tissue evidence="9">Leaf</tissue>
    </source>
</reference>
<dbReference type="GO" id="GO:0009617">
    <property type="term" value="P:response to bacterium"/>
    <property type="evidence" value="ECO:0007669"/>
    <property type="project" value="InterPro"/>
</dbReference>
<evidence type="ECO:0000313" key="9">
    <source>
        <dbReference type="EMBL" id="KAI5081295.1"/>
    </source>
</evidence>
<evidence type="ECO:0000256" key="2">
    <source>
        <dbReference type="ARBA" id="ARBA00022692"/>
    </source>
</evidence>
<feature type="transmembrane region" description="Helical" evidence="6">
    <location>
        <begin position="75"/>
        <end position="95"/>
    </location>
</feature>
<evidence type="ECO:0000313" key="8">
    <source>
        <dbReference type="EMBL" id="KAI5080608.1"/>
    </source>
</evidence>
<comment type="caution">
    <text evidence="9">The sequence shown here is derived from an EMBL/GenBank/DDBJ whole genome shotgun (WGS) entry which is preliminary data.</text>
</comment>
<feature type="transmembrane region" description="Helical" evidence="6">
    <location>
        <begin position="172"/>
        <end position="196"/>
    </location>
</feature>
<keyword evidence="4 6" id="KW-1133">Transmembrane helix</keyword>
<sequence>MAADGASSAAAILSSVLENFKNLPASSPAHSSSHFHPSSGPRFDSARLFGRQRAVHDLLGGGHSADVLLWRKRNLSAGFLAVATVIWVLFEWIGYHFISVVSFFLLVAIVGLFAWSYAALMLNRDPPPVPKLELPDEVVLKVAKTLNMEINKMLNILHEIAIGKDPVRFAKLVGALALLVLFGSWFQFLTLFYLAIVAVHTLPVLYEKNEDVIDRYAQRALDELNNQFRKVDTSVLLSKIPRGPAAQKRED</sequence>
<evidence type="ECO:0000256" key="1">
    <source>
        <dbReference type="ARBA" id="ARBA00004477"/>
    </source>
</evidence>
<evidence type="ECO:0000256" key="3">
    <source>
        <dbReference type="ARBA" id="ARBA00022824"/>
    </source>
</evidence>
<dbReference type="PROSITE" id="PS50845">
    <property type="entry name" value="RETICULON"/>
    <property type="match status" value="1"/>
</dbReference>
<dbReference type="PANTHER" id="PTHR10994:SF193">
    <property type="entry name" value="RETICULON-LIKE PROTEIN"/>
    <property type="match status" value="1"/>
</dbReference>
<evidence type="ECO:0000256" key="6">
    <source>
        <dbReference type="RuleBase" id="RU363132"/>
    </source>
</evidence>
<dbReference type="Proteomes" id="UP000886520">
    <property type="component" value="Chromosome 4"/>
</dbReference>
<dbReference type="EMBL" id="JABFUD020000004">
    <property type="protein sequence ID" value="KAI5080608.1"/>
    <property type="molecule type" value="Genomic_DNA"/>
</dbReference>
<organism evidence="9 10">
    <name type="scientific">Adiantum capillus-veneris</name>
    <name type="common">Maidenhair fern</name>
    <dbReference type="NCBI Taxonomy" id="13818"/>
    <lineage>
        <taxon>Eukaryota</taxon>
        <taxon>Viridiplantae</taxon>
        <taxon>Streptophyta</taxon>
        <taxon>Embryophyta</taxon>
        <taxon>Tracheophyta</taxon>
        <taxon>Polypodiopsida</taxon>
        <taxon>Polypodiidae</taxon>
        <taxon>Polypodiales</taxon>
        <taxon>Pteridineae</taxon>
        <taxon>Pteridaceae</taxon>
        <taxon>Vittarioideae</taxon>
        <taxon>Adiantum</taxon>
    </lineage>
</organism>
<evidence type="ECO:0000256" key="5">
    <source>
        <dbReference type="ARBA" id="ARBA00023136"/>
    </source>
</evidence>
<accession>A0A9D4ZQD4</accession>
<evidence type="ECO:0000313" key="10">
    <source>
        <dbReference type="Proteomes" id="UP000886520"/>
    </source>
</evidence>
<keyword evidence="2 6" id="KW-0812">Transmembrane</keyword>
<dbReference type="GO" id="GO:0005789">
    <property type="term" value="C:endoplasmic reticulum membrane"/>
    <property type="evidence" value="ECO:0007669"/>
    <property type="project" value="UniProtKB-SubCell"/>
</dbReference>